<evidence type="ECO:0000313" key="2">
    <source>
        <dbReference type="EMBL" id="RWS14455.1"/>
    </source>
</evidence>
<reference evidence="2 3" key="1">
    <citation type="journal article" date="2018" name="Gigascience">
        <title>Genomes of trombidid mites reveal novel predicted allergens and laterally-transferred genes associated with secondary metabolism.</title>
        <authorList>
            <person name="Dong X."/>
            <person name="Chaisiri K."/>
            <person name="Xia D."/>
            <person name="Armstrong S.D."/>
            <person name="Fang Y."/>
            <person name="Donnelly M.J."/>
            <person name="Kadowaki T."/>
            <person name="McGarry J.W."/>
            <person name="Darby A.C."/>
            <person name="Makepeace B.L."/>
        </authorList>
    </citation>
    <scope>NUCLEOTIDE SEQUENCE [LARGE SCALE GENOMIC DNA]</scope>
    <source>
        <strain evidence="2">UoL-WK</strain>
    </source>
</reference>
<dbReference type="STRING" id="1965070.A0A3S3PQH5"/>
<proteinExistence type="predicted"/>
<dbReference type="SUPFAM" id="SSF81301">
    <property type="entry name" value="Nucleotidyltransferase"/>
    <property type="match status" value="1"/>
</dbReference>
<dbReference type="Gene3D" id="3.30.460.10">
    <property type="entry name" value="Beta Polymerase, domain 2"/>
    <property type="match status" value="1"/>
</dbReference>
<organism evidence="2 3">
    <name type="scientific">Dinothrombium tinctorium</name>
    <dbReference type="NCBI Taxonomy" id="1965070"/>
    <lineage>
        <taxon>Eukaryota</taxon>
        <taxon>Metazoa</taxon>
        <taxon>Ecdysozoa</taxon>
        <taxon>Arthropoda</taxon>
        <taxon>Chelicerata</taxon>
        <taxon>Arachnida</taxon>
        <taxon>Acari</taxon>
        <taxon>Acariformes</taxon>
        <taxon>Trombidiformes</taxon>
        <taxon>Prostigmata</taxon>
        <taxon>Anystina</taxon>
        <taxon>Parasitengona</taxon>
        <taxon>Trombidioidea</taxon>
        <taxon>Trombidiidae</taxon>
        <taxon>Dinothrombium</taxon>
    </lineage>
</organism>
<dbReference type="AlphaFoldDB" id="A0A3S3PQH5"/>
<dbReference type="PANTHER" id="PTHR12271">
    <property type="entry name" value="POLY A POLYMERASE CID PAP -RELATED"/>
    <property type="match status" value="1"/>
</dbReference>
<keyword evidence="3" id="KW-1185">Reference proteome</keyword>
<dbReference type="Pfam" id="PF22600">
    <property type="entry name" value="MTPAP-like_central"/>
    <property type="match status" value="1"/>
</dbReference>
<dbReference type="GO" id="GO:0031123">
    <property type="term" value="P:RNA 3'-end processing"/>
    <property type="evidence" value="ECO:0007669"/>
    <property type="project" value="TreeGrafter"/>
</dbReference>
<gene>
    <name evidence="2" type="ORF">B4U79_17289</name>
</gene>
<accession>A0A3S3PQH5</accession>
<dbReference type="InterPro" id="IPR054708">
    <property type="entry name" value="MTPAP-like_central"/>
</dbReference>
<dbReference type="PANTHER" id="PTHR12271:SF133">
    <property type="entry name" value="POLY(A) RNA POLYMERASE, MITOCHONDRIAL"/>
    <property type="match status" value="1"/>
</dbReference>
<dbReference type="Proteomes" id="UP000285301">
    <property type="component" value="Unassembled WGS sequence"/>
</dbReference>
<sequence>MVNSLKRRGKNFVLVEYDPGDARMRNKLQLSQLFKSDVVSNHLYYEINDSNICLVEMRSFSSIRKPIKKSLGLDDCNRFISISRSMDVSRDHNSIGNELIFSDFESNRQFLDYLLKNCLMSELGVKLRFYLISCLEQILCQRMFRNYELFPFGSSVNGFGSDESDLDLILWPKNSKPYSGDCDQRSSFFDYYSFDPKNNRSWIYSAAQTLELSGSFEKIFRIPRARIPIIKFDSVLTGIKCDLSICQDTANNGVMMARLLFTLSVINPVVRELVIFLKLWARKQEITQDNPGHYITNFMLIVFIISFLQTRRNPILPPIKHLGIVPKTELVNFKSVTYKNSMFEALIPEFFHFISNFDFNTKGLSIYHGNVVKKDVSDPLYAENPLERHLNICRNVSDYELNRFIEQSEEALRTLKNERNLLLLFKTENSDLKLSTRKRFLVKDILSDDEKD</sequence>
<protein>
    <submittedName>
        <fullName evidence="2">Poly(A) RNA polymerase-like protein</fullName>
    </submittedName>
</protein>
<evidence type="ECO:0000313" key="3">
    <source>
        <dbReference type="Proteomes" id="UP000285301"/>
    </source>
</evidence>
<evidence type="ECO:0000259" key="1">
    <source>
        <dbReference type="Pfam" id="PF22600"/>
    </source>
</evidence>
<dbReference type="OrthoDB" id="434989at2759"/>
<dbReference type="GO" id="GO:1990817">
    <property type="term" value="F:poly(A) RNA polymerase activity"/>
    <property type="evidence" value="ECO:0007669"/>
    <property type="project" value="TreeGrafter"/>
</dbReference>
<dbReference type="Gene3D" id="1.10.1410.10">
    <property type="match status" value="1"/>
</dbReference>
<name>A0A3S3PQH5_9ACAR</name>
<feature type="domain" description="Poly(A) RNA polymerase mitochondrial-like central palm" evidence="1">
    <location>
        <begin position="113"/>
        <end position="250"/>
    </location>
</feature>
<dbReference type="EMBL" id="NCKU01000715">
    <property type="protein sequence ID" value="RWS14455.1"/>
    <property type="molecule type" value="Genomic_DNA"/>
</dbReference>
<dbReference type="CDD" id="cd05402">
    <property type="entry name" value="NT_PAP_TUTase"/>
    <property type="match status" value="1"/>
</dbReference>
<dbReference type="InterPro" id="IPR043519">
    <property type="entry name" value="NT_sf"/>
</dbReference>
<dbReference type="SUPFAM" id="SSF81631">
    <property type="entry name" value="PAP/OAS1 substrate-binding domain"/>
    <property type="match status" value="1"/>
</dbReference>
<comment type="caution">
    <text evidence="2">The sequence shown here is derived from an EMBL/GenBank/DDBJ whole genome shotgun (WGS) entry which is preliminary data.</text>
</comment>